<dbReference type="PANTHER" id="PTHR17630:SF55">
    <property type="entry name" value="DIENELACTONE HYDROLASE FAMILY PROTEIN (AFU_ORTHOLOGUE AFUA_1G01900)"/>
    <property type="match status" value="1"/>
</dbReference>
<reference evidence="2" key="1">
    <citation type="journal article" date="2023" name="Mol. Phylogenet. Evol.">
        <title>Genome-scale phylogeny and comparative genomics of the fungal order Sordariales.</title>
        <authorList>
            <person name="Hensen N."/>
            <person name="Bonometti L."/>
            <person name="Westerberg I."/>
            <person name="Brannstrom I.O."/>
            <person name="Guillou S."/>
            <person name="Cros-Aarteil S."/>
            <person name="Calhoun S."/>
            <person name="Haridas S."/>
            <person name="Kuo A."/>
            <person name="Mondo S."/>
            <person name="Pangilinan J."/>
            <person name="Riley R."/>
            <person name="LaButti K."/>
            <person name="Andreopoulos B."/>
            <person name="Lipzen A."/>
            <person name="Chen C."/>
            <person name="Yan M."/>
            <person name="Daum C."/>
            <person name="Ng V."/>
            <person name="Clum A."/>
            <person name="Steindorff A."/>
            <person name="Ohm R.A."/>
            <person name="Martin F."/>
            <person name="Silar P."/>
            <person name="Natvig D.O."/>
            <person name="Lalanne C."/>
            <person name="Gautier V."/>
            <person name="Ament-Velasquez S.L."/>
            <person name="Kruys A."/>
            <person name="Hutchinson M.I."/>
            <person name="Powell A.J."/>
            <person name="Barry K."/>
            <person name="Miller A.N."/>
            <person name="Grigoriev I.V."/>
            <person name="Debuchy R."/>
            <person name="Gladieux P."/>
            <person name="Hiltunen Thoren M."/>
            <person name="Johannesson H."/>
        </authorList>
    </citation>
    <scope>NUCLEOTIDE SEQUENCE</scope>
    <source>
        <strain evidence="2">CBS 232.78</strain>
    </source>
</reference>
<accession>A0AAE0K6G9</accession>
<dbReference type="Proteomes" id="UP001285441">
    <property type="component" value="Unassembled WGS sequence"/>
</dbReference>
<organism evidence="2 3">
    <name type="scientific">Podospora didyma</name>
    <dbReference type="NCBI Taxonomy" id="330526"/>
    <lineage>
        <taxon>Eukaryota</taxon>
        <taxon>Fungi</taxon>
        <taxon>Dikarya</taxon>
        <taxon>Ascomycota</taxon>
        <taxon>Pezizomycotina</taxon>
        <taxon>Sordariomycetes</taxon>
        <taxon>Sordariomycetidae</taxon>
        <taxon>Sordariales</taxon>
        <taxon>Podosporaceae</taxon>
        <taxon>Podospora</taxon>
    </lineage>
</organism>
<feature type="domain" description="Dienelactone hydrolase" evidence="1">
    <location>
        <begin position="44"/>
        <end position="256"/>
    </location>
</feature>
<reference evidence="2" key="2">
    <citation type="submission" date="2023-06" db="EMBL/GenBank/DDBJ databases">
        <authorList>
            <consortium name="Lawrence Berkeley National Laboratory"/>
            <person name="Haridas S."/>
            <person name="Hensen N."/>
            <person name="Bonometti L."/>
            <person name="Westerberg I."/>
            <person name="Brannstrom I.O."/>
            <person name="Guillou S."/>
            <person name="Cros-Aarteil S."/>
            <person name="Calhoun S."/>
            <person name="Kuo A."/>
            <person name="Mondo S."/>
            <person name="Pangilinan J."/>
            <person name="Riley R."/>
            <person name="LaButti K."/>
            <person name="Andreopoulos B."/>
            <person name="Lipzen A."/>
            <person name="Chen C."/>
            <person name="Yanf M."/>
            <person name="Daum C."/>
            <person name="Ng V."/>
            <person name="Clum A."/>
            <person name="Steindorff A."/>
            <person name="Ohm R."/>
            <person name="Martin F."/>
            <person name="Silar P."/>
            <person name="Natvig D."/>
            <person name="Lalanne C."/>
            <person name="Gautier V."/>
            <person name="Ament-velasquez S.L."/>
            <person name="Kruys A."/>
            <person name="Hutchinson M.I."/>
            <person name="Powell A.J."/>
            <person name="Barry K."/>
            <person name="Miller A.N."/>
            <person name="Grigoriev I.V."/>
            <person name="Debuchy R."/>
            <person name="Gladieux P."/>
            <person name="Thoren M.H."/>
            <person name="Johannesson H."/>
        </authorList>
    </citation>
    <scope>NUCLEOTIDE SEQUENCE</scope>
    <source>
        <strain evidence="2">CBS 232.78</strain>
    </source>
</reference>
<dbReference type="AlphaFoldDB" id="A0AAE0K6G9"/>
<keyword evidence="3" id="KW-1185">Reference proteome</keyword>
<evidence type="ECO:0000259" key="1">
    <source>
        <dbReference type="Pfam" id="PF01738"/>
    </source>
</evidence>
<evidence type="ECO:0000313" key="2">
    <source>
        <dbReference type="EMBL" id="KAK3370502.1"/>
    </source>
</evidence>
<dbReference type="InterPro" id="IPR029058">
    <property type="entry name" value="AB_hydrolase_fold"/>
</dbReference>
<dbReference type="Gene3D" id="3.40.50.1820">
    <property type="entry name" value="alpha/beta hydrolase"/>
    <property type="match status" value="1"/>
</dbReference>
<name>A0AAE0K6G9_9PEZI</name>
<evidence type="ECO:0000313" key="3">
    <source>
        <dbReference type="Proteomes" id="UP001285441"/>
    </source>
</evidence>
<comment type="caution">
    <text evidence="2">The sequence shown here is derived from an EMBL/GenBank/DDBJ whole genome shotgun (WGS) entry which is preliminary data.</text>
</comment>
<keyword evidence="2" id="KW-0378">Hydrolase</keyword>
<gene>
    <name evidence="2" type="ORF">B0H63DRAFT_487154</name>
</gene>
<dbReference type="GO" id="GO:0016787">
    <property type="term" value="F:hydrolase activity"/>
    <property type="evidence" value="ECO:0007669"/>
    <property type="project" value="UniProtKB-KW"/>
</dbReference>
<dbReference type="PANTHER" id="PTHR17630">
    <property type="entry name" value="DIENELACTONE HYDROLASE"/>
    <property type="match status" value="1"/>
</dbReference>
<proteinExistence type="predicted"/>
<dbReference type="SUPFAM" id="SSF53474">
    <property type="entry name" value="alpha/beta-Hydrolases"/>
    <property type="match status" value="1"/>
</dbReference>
<sequence length="260" mass="28746">MASSDPSLVSNCCLRGFQWDGTPTGSVTTITKTGNSVYVTGTNKSAGVMLIHDLFGWTFANTRLLADHIAREANVTVYVPDFFGGNSLPVDLLLAGRWGEMDVRGFVARNNREIREPEIFGVARNVRAIHDRVGAIGFCYGGWATFRLGAKEHLDANGRGLVDCISVGHPSLLTTKDIDEVAVPVQMLAPEFDHVYTAELKMHTFETLQKAKVPFDFQFYPGVEHACFIRGDPDKKGERDAMTRGKNAAVAWLKQWLHDE</sequence>
<dbReference type="Pfam" id="PF01738">
    <property type="entry name" value="DLH"/>
    <property type="match status" value="1"/>
</dbReference>
<protein>
    <submittedName>
        <fullName evidence="2">Dienelactone hydrolase family protein</fullName>
    </submittedName>
</protein>
<dbReference type="EMBL" id="JAULSW010000009">
    <property type="protein sequence ID" value="KAK3370502.1"/>
    <property type="molecule type" value="Genomic_DNA"/>
</dbReference>
<dbReference type="InterPro" id="IPR002925">
    <property type="entry name" value="Dienelactn_hydro"/>
</dbReference>